<evidence type="ECO:0000313" key="1">
    <source>
        <dbReference type="EMBL" id="MEQ2242619.1"/>
    </source>
</evidence>
<protein>
    <submittedName>
        <fullName evidence="1">Uncharacterized protein</fullName>
    </submittedName>
</protein>
<feature type="non-terminal residue" evidence="1">
    <location>
        <position position="1"/>
    </location>
</feature>
<comment type="caution">
    <text evidence="1">The sequence shown here is derived from an EMBL/GenBank/DDBJ whole genome shotgun (WGS) entry which is preliminary data.</text>
</comment>
<keyword evidence="2" id="KW-1185">Reference proteome</keyword>
<dbReference type="Proteomes" id="UP001482620">
    <property type="component" value="Unassembled WGS sequence"/>
</dbReference>
<dbReference type="EMBL" id="JAHRIQ010066547">
    <property type="protein sequence ID" value="MEQ2242619.1"/>
    <property type="molecule type" value="Genomic_DNA"/>
</dbReference>
<dbReference type="PANTHER" id="PTHR15897">
    <property type="entry name" value="ANKYRIN REPEAT AND MYND DOMAIN PROTEIN 1"/>
    <property type="match status" value="1"/>
</dbReference>
<evidence type="ECO:0000313" key="2">
    <source>
        <dbReference type="Proteomes" id="UP001482620"/>
    </source>
</evidence>
<sequence>GLYYSDQRFGPGVVTYPDGRQDVGFWLGQRLLKLCSSVEEGFSLHSFPQYATFMQSSVTEASLIQGLHGGAFHCTVALTPGHESLHVLPVHVWVLSGYSGFLPQSKNMTVRFIGLSQLPLGMNGCVRGRLSCVSLCCPAMDW</sequence>
<name>A0ABV0UCF5_9TELE</name>
<reference evidence="1 2" key="1">
    <citation type="submission" date="2021-06" db="EMBL/GenBank/DDBJ databases">
        <authorList>
            <person name="Palmer J.M."/>
        </authorList>
    </citation>
    <scope>NUCLEOTIDE SEQUENCE [LARGE SCALE GENOMIC DNA]</scope>
    <source>
        <strain evidence="2">if_2019</strain>
        <tissue evidence="1">Muscle</tissue>
    </source>
</reference>
<proteinExistence type="predicted"/>
<dbReference type="PANTHER" id="PTHR15897:SF2">
    <property type="entry name" value="ANKYRIN REPEAT AND MYND DOMAIN-CONTAINING PROTEIN 1"/>
    <property type="match status" value="1"/>
</dbReference>
<organism evidence="1 2">
    <name type="scientific">Ilyodon furcidens</name>
    <name type="common">goldbreast splitfin</name>
    <dbReference type="NCBI Taxonomy" id="33524"/>
    <lineage>
        <taxon>Eukaryota</taxon>
        <taxon>Metazoa</taxon>
        <taxon>Chordata</taxon>
        <taxon>Craniata</taxon>
        <taxon>Vertebrata</taxon>
        <taxon>Euteleostomi</taxon>
        <taxon>Actinopterygii</taxon>
        <taxon>Neopterygii</taxon>
        <taxon>Teleostei</taxon>
        <taxon>Neoteleostei</taxon>
        <taxon>Acanthomorphata</taxon>
        <taxon>Ovalentaria</taxon>
        <taxon>Atherinomorphae</taxon>
        <taxon>Cyprinodontiformes</taxon>
        <taxon>Goodeidae</taxon>
        <taxon>Ilyodon</taxon>
    </lineage>
</organism>
<dbReference type="InterPro" id="IPR053064">
    <property type="entry name" value="Ankyrin-MYND_domain-protein"/>
</dbReference>
<gene>
    <name evidence="1" type="ORF">ILYODFUR_037753</name>
</gene>
<accession>A0ABV0UCF5</accession>